<feature type="region of interest" description="Disordered" evidence="3">
    <location>
        <begin position="184"/>
        <end position="244"/>
    </location>
</feature>
<dbReference type="EMBL" id="AZIL01002725">
    <property type="protein sequence ID" value="EWM20962.1"/>
    <property type="molecule type" value="Genomic_DNA"/>
</dbReference>
<organism evidence="5 6">
    <name type="scientific">Nannochloropsis gaditana</name>
    <dbReference type="NCBI Taxonomy" id="72520"/>
    <lineage>
        <taxon>Eukaryota</taxon>
        <taxon>Sar</taxon>
        <taxon>Stramenopiles</taxon>
        <taxon>Ochrophyta</taxon>
        <taxon>Eustigmatophyceae</taxon>
        <taxon>Eustigmatales</taxon>
        <taxon>Monodopsidaceae</taxon>
        <taxon>Nannochloropsis</taxon>
    </lineage>
</organism>
<evidence type="ECO:0000313" key="6">
    <source>
        <dbReference type="Proteomes" id="UP000019335"/>
    </source>
</evidence>
<dbReference type="GO" id="GO:0005737">
    <property type="term" value="C:cytoplasm"/>
    <property type="evidence" value="ECO:0007669"/>
    <property type="project" value="TreeGrafter"/>
</dbReference>
<proteinExistence type="inferred from homology"/>
<dbReference type="SUPFAM" id="SSF53927">
    <property type="entry name" value="Cytidine deaminase-like"/>
    <property type="match status" value="1"/>
</dbReference>
<feature type="domain" description="CMP/dCMP-type deaminase" evidence="4">
    <location>
        <begin position="259"/>
        <end position="375"/>
    </location>
</feature>
<accession>W7T2M6</accession>
<comment type="caution">
    <text evidence="5">The sequence shown here is derived from an EMBL/GenBank/DDBJ whole genome shotgun (WGS) entry which is preliminary data.</text>
</comment>
<sequence>MVAESENDMAEMEEIFSLETADEEPTTVEVLVSPIAPHLANRALKRLHSLLPTPDAQLGHLKRVRKDPDSSSLLLLLSTPARYHALTPSLRLALEQDLDLHVEVREVPRRPCKTRHEQEIATGLWPLTYQGIEEVVEKEKAALDRDRKGKEVFADCLGFGWRVHVVMRCVDRVADLVASAEKGDGMGRYKKGGKGGGREGGREGGWVGCQEGKEEKEKAERGRGVASGRAGGRELAGGAPGLSVLSTSRETSSSLKIDSGLGLGLGFNVLIAGERRGKPSGSVCFQGVHGRNLEEAQAREDKEASWRGALPEDQYLCTGLDAYMTHEPCVMCAMALVHSRIRRVFYCLPCPEEGALESHFGVHALPSLNHRYRVFRWRGQEEEGQPFPSQGGRGEGGSEEDWARSDVPVDDIELKVK</sequence>
<comment type="similarity">
    <text evidence="2">Belongs to the cytidine and deoxycytidylate deaminase family. ADAT3 subfamily.</text>
</comment>
<dbReference type="Proteomes" id="UP000019335">
    <property type="component" value="Unassembled WGS sequence"/>
</dbReference>
<evidence type="ECO:0000256" key="2">
    <source>
        <dbReference type="ARBA" id="ARBA00038160"/>
    </source>
</evidence>
<dbReference type="Gene3D" id="3.40.140.10">
    <property type="entry name" value="Cytidine Deaminase, domain 2"/>
    <property type="match status" value="1"/>
</dbReference>
<feature type="compositionally biased region" description="Basic and acidic residues" evidence="3">
    <location>
        <begin position="211"/>
        <end position="223"/>
    </location>
</feature>
<feature type="region of interest" description="Disordered" evidence="3">
    <location>
        <begin position="381"/>
        <end position="417"/>
    </location>
</feature>
<dbReference type="PANTHER" id="PTHR11079">
    <property type="entry name" value="CYTOSINE DEAMINASE FAMILY MEMBER"/>
    <property type="match status" value="1"/>
</dbReference>
<dbReference type="GO" id="GO:0002100">
    <property type="term" value="P:tRNA wobble adenosine to inosine editing"/>
    <property type="evidence" value="ECO:0007669"/>
    <property type="project" value="InterPro"/>
</dbReference>
<evidence type="ECO:0000256" key="1">
    <source>
        <dbReference type="ARBA" id="ARBA00022694"/>
    </source>
</evidence>
<reference evidence="5 6" key="1">
    <citation type="journal article" date="2014" name="Mol. Plant">
        <title>Chromosome Scale Genome Assembly and Transcriptome Profiling of Nannochloropsis gaditana in Nitrogen Depletion.</title>
        <authorList>
            <person name="Corteggiani Carpinelli E."/>
            <person name="Telatin A."/>
            <person name="Vitulo N."/>
            <person name="Forcato C."/>
            <person name="D'Angelo M."/>
            <person name="Schiavon R."/>
            <person name="Vezzi A."/>
            <person name="Giacometti G.M."/>
            <person name="Morosinotto T."/>
            <person name="Valle G."/>
        </authorList>
    </citation>
    <scope>NUCLEOTIDE SEQUENCE [LARGE SCALE GENOMIC DNA]</scope>
    <source>
        <strain evidence="5 6">B-31</strain>
    </source>
</reference>
<dbReference type="GO" id="GO:0046872">
    <property type="term" value="F:metal ion binding"/>
    <property type="evidence" value="ECO:0007669"/>
    <property type="project" value="UniProtKB-KW"/>
</dbReference>
<dbReference type="OrthoDB" id="3180714at2759"/>
<dbReference type="InterPro" id="IPR002125">
    <property type="entry name" value="CMP_dCMP_dom"/>
</dbReference>
<dbReference type="PROSITE" id="PS51747">
    <property type="entry name" value="CYT_DCMP_DEAMINASES_2"/>
    <property type="match status" value="1"/>
</dbReference>
<evidence type="ECO:0000256" key="3">
    <source>
        <dbReference type="SAM" id="MobiDB-lite"/>
    </source>
</evidence>
<evidence type="ECO:0000313" key="5">
    <source>
        <dbReference type="EMBL" id="EWM20962.1"/>
    </source>
</evidence>
<name>W7T2M6_9STRA</name>
<dbReference type="PANTHER" id="PTHR11079:SF156">
    <property type="entry name" value="INACTIVE TRNA-SPECIFIC ADENOSINE DEAMINASE-LIKE PROTEIN 3-RELATED"/>
    <property type="match status" value="1"/>
</dbReference>
<gene>
    <name evidence="5" type="ORF">Naga_100781g2</name>
</gene>
<keyword evidence="6" id="KW-1185">Reference proteome</keyword>
<dbReference type="GO" id="GO:0005634">
    <property type="term" value="C:nucleus"/>
    <property type="evidence" value="ECO:0007669"/>
    <property type="project" value="TreeGrafter"/>
</dbReference>
<dbReference type="Pfam" id="PF00383">
    <property type="entry name" value="dCMP_cyt_deam_1"/>
    <property type="match status" value="1"/>
</dbReference>
<dbReference type="GO" id="GO:0052717">
    <property type="term" value="F:tRNA-specific adenosine-34 deaminase activity"/>
    <property type="evidence" value="ECO:0007669"/>
    <property type="project" value="UniProtKB-EC"/>
</dbReference>
<dbReference type="InterPro" id="IPR016193">
    <property type="entry name" value="Cytidine_deaminase-like"/>
</dbReference>
<protein>
    <submittedName>
        <fullName evidence="5">Trna-specific adenosine deaminase-like protein 3</fullName>
    </submittedName>
</protein>
<evidence type="ECO:0000259" key="4">
    <source>
        <dbReference type="PROSITE" id="PS51747"/>
    </source>
</evidence>
<keyword evidence="1" id="KW-0819">tRNA processing</keyword>
<dbReference type="AlphaFoldDB" id="W7T2M6"/>